<evidence type="ECO:0000259" key="4">
    <source>
        <dbReference type="PROSITE" id="PS50222"/>
    </source>
</evidence>
<feature type="domain" description="EF-hand" evidence="4">
    <location>
        <begin position="373"/>
        <end position="408"/>
    </location>
</feature>
<dbReference type="PANTHER" id="PTHR45942">
    <property type="entry name" value="PROTEIN PHOSPATASE 3 REGULATORY SUBUNIT B ALPHA ISOFORM TYPE 1"/>
    <property type="match status" value="1"/>
</dbReference>
<gene>
    <name evidence="5" type="ORF">Cvel_17365</name>
</gene>
<dbReference type="CDD" id="cd00051">
    <property type="entry name" value="EFh"/>
    <property type="match status" value="1"/>
</dbReference>
<keyword evidence="3" id="KW-0106">Calcium</keyword>
<evidence type="ECO:0000256" key="1">
    <source>
        <dbReference type="ARBA" id="ARBA00022723"/>
    </source>
</evidence>
<dbReference type="InterPro" id="IPR018247">
    <property type="entry name" value="EF_Hand_1_Ca_BS"/>
</dbReference>
<dbReference type="FunFam" id="1.10.238.10:FF:000001">
    <property type="entry name" value="Calmodulin 1"/>
    <property type="match status" value="1"/>
</dbReference>
<keyword evidence="1" id="KW-0479">Metal-binding</keyword>
<dbReference type="GO" id="GO:0005509">
    <property type="term" value="F:calcium ion binding"/>
    <property type="evidence" value="ECO:0007669"/>
    <property type="project" value="InterPro"/>
</dbReference>
<dbReference type="InterPro" id="IPR011992">
    <property type="entry name" value="EF-hand-dom_pair"/>
</dbReference>
<dbReference type="SMART" id="SM00054">
    <property type="entry name" value="EFh"/>
    <property type="match status" value="4"/>
</dbReference>
<organism evidence="5">
    <name type="scientific">Chromera velia CCMP2878</name>
    <dbReference type="NCBI Taxonomy" id="1169474"/>
    <lineage>
        <taxon>Eukaryota</taxon>
        <taxon>Sar</taxon>
        <taxon>Alveolata</taxon>
        <taxon>Colpodellida</taxon>
        <taxon>Chromeraceae</taxon>
        <taxon>Chromera</taxon>
    </lineage>
</organism>
<dbReference type="VEuPathDB" id="CryptoDB:Cvel_17365"/>
<reference evidence="5" key="1">
    <citation type="submission" date="2014-11" db="EMBL/GenBank/DDBJ databases">
        <authorList>
            <person name="Otto D Thomas"/>
            <person name="Naeem Raeece"/>
        </authorList>
    </citation>
    <scope>NUCLEOTIDE SEQUENCE</scope>
</reference>
<dbReference type="Pfam" id="PF13499">
    <property type="entry name" value="EF-hand_7"/>
    <property type="match status" value="2"/>
</dbReference>
<dbReference type="SUPFAM" id="SSF47473">
    <property type="entry name" value="EF-hand"/>
    <property type="match status" value="1"/>
</dbReference>
<evidence type="ECO:0000313" key="5">
    <source>
        <dbReference type="EMBL" id="CEM13915.1"/>
    </source>
</evidence>
<evidence type="ECO:0000256" key="3">
    <source>
        <dbReference type="ARBA" id="ARBA00022837"/>
    </source>
</evidence>
<dbReference type="AlphaFoldDB" id="A0A0G4FK31"/>
<accession>A0A0G4FK31</accession>
<name>A0A0G4FK31_9ALVE</name>
<protein>
    <recommendedName>
        <fullName evidence="4">EF-hand domain-containing protein</fullName>
    </recommendedName>
</protein>
<dbReference type="InterPro" id="IPR002048">
    <property type="entry name" value="EF_hand_dom"/>
</dbReference>
<dbReference type="PRINTS" id="PR00450">
    <property type="entry name" value="RECOVERIN"/>
</dbReference>
<evidence type="ECO:0000256" key="2">
    <source>
        <dbReference type="ARBA" id="ARBA00022737"/>
    </source>
</evidence>
<feature type="domain" description="EF-hand" evidence="4">
    <location>
        <begin position="451"/>
        <end position="486"/>
    </location>
</feature>
<dbReference type="PROSITE" id="PS00018">
    <property type="entry name" value="EF_HAND_1"/>
    <property type="match status" value="3"/>
</dbReference>
<keyword evidence="2" id="KW-0677">Repeat</keyword>
<dbReference type="EMBL" id="CDMZ01000419">
    <property type="protein sequence ID" value="CEM13915.1"/>
    <property type="molecule type" value="Genomic_DNA"/>
</dbReference>
<dbReference type="PROSITE" id="PS50222">
    <property type="entry name" value="EF_HAND_2"/>
    <property type="match status" value="3"/>
</dbReference>
<proteinExistence type="predicted"/>
<sequence>MRGEFWEADVKEWAAILHTKTIGKRCSHLELAAVLNMGFTKNDKEYLSKGPGGRKKKMRIYVAGYDDLRKVDTFSGTPNCDCFLLTLLYVATRGFEVELVDIKNVFLQSPDDHVERVGVRIPKSIPTMPAQKPSFLTEYSDAEWGKIRKEAERVVPSQIYELSNALYGTPVAPALWGKELRRGQEELGFVPVEQSIAVRREVEDEPAQDVQATHVDDIFGAGERTEEAFDVLEERFKIGSRTKVNVGSKTKYIGIDMYHPNAHTFELTSKSYLEGIDVDAIPGKLKKSLSEKDVAPAEEQDMDMFLQGVYQETNGVLGNQNTSLSPQEQKDLVQSANFTERDIKKLYKRFQSLDSNRNGELDPHELFDVPEIADNPLVKRVISIFDTNRDGKVSFVEFLVGLAKLAAGTADAQKTRFAFEVYDINRDGYISNGELFTVMKMMVGSNLNDAQLQQLVDRTMLQADLDHDGLISFEEFQKVVAHIDISDKLKIEL</sequence>
<dbReference type="Gene3D" id="1.10.238.10">
    <property type="entry name" value="EF-hand"/>
    <property type="match status" value="1"/>
</dbReference>
<dbReference type="PhylomeDB" id="A0A0G4FK31"/>
<feature type="domain" description="EF-hand" evidence="4">
    <location>
        <begin position="410"/>
        <end position="445"/>
    </location>
</feature>